<reference evidence="1" key="1">
    <citation type="submission" date="2018-05" db="EMBL/GenBank/DDBJ databases">
        <title>Genome Comparison of Lactic Acid Bacteria Isolated from non-Wheat Sourdough.</title>
        <authorList>
            <person name="Rice T."/>
            <person name="Axel C."/>
            <person name="Lynch K.M."/>
            <person name="Benz C."/>
            <person name="Arendt E.K."/>
            <person name="Coffey A."/>
        </authorList>
    </citation>
    <scope>NUCLEOTIDE SEQUENCE</scope>
    <source>
        <strain evidence="1">TR055</strain>
    </source>
</reference>
<proteinExistence type="predicted"/>
<gene>
    <name evidence="1" type="ORF">DIS17_04205</name>
</gene>
<accession>A0AAJ5FJ26</accession>
<dbReference type="RefSeq" id="WP_011667833.1">
    <property type="nucleotide sequence ID" value="NZ_CP195892.1"/>
</dbReference>
<evidence type="ECO:0000313" key="2">
    <source>
        <dbReference type="Proteomes" id="UP000785759"/>
    </source>
</evidence>
<evidence type="ECO:0000313" key="1">
    <source>
        <dbReference type="EMBL" id="TOZ05153.1"/>
    </source>
</evidence>
<organism evidence="1 2">
    <name type="scientific">Levilactobacillus brevis</name>
    <name type="common">Lactobacillus brevis</name>
    <dbReference type="NCBI Taxonomy" id="1580"/>
    <lineage>
        <taxon>Bacteria</taxon>
        <taxon>Bacillati</taxon>
        <taxon>Bacillota</taxon>
        <taxon>Bacilli</taxon>
        <taxon>Lactobacillales</taxon>
        <taxon>Lactobacillaceae</taxon>
        <taxon>Levilactobacillus</taxon>
    </lineage>
</organism>
<comment type="caution">
    <text evidence="1">The sequence shown here is derived from an EMBL/GenBank/DDBJ whole genome shotgun (WGS) entry which is preliminary data.</text>
</comment>
<dbReference type="EMBL" id="QFDK01000003">
    <property type="protein sequence ID" value="TOZ05153.1"/>
    <property type="molecule type" value="Genomic_DNA"/>
</dbReference>
<protein>
    <submittedName>
        <fullName evidence="1">Uncharacterized protein</fullName>
    </submittedName>
</protein>
<sequence>MKKVPYFSASSKSSQQLVQTLLTNSEQRLLIGIVSAGYQAEKRYVTTNAPDWLRIDRAAKLYPELKNMAVEFSLRRACDRHIIPFSYEIGTIESNKNKYLKLINKDSHVVLTVNQTPSDKRASRNAKFRTNLFDQCENKLVLFDDEVRSEDFMYLELNHGYQTEKPAFTVIGKPDTNGSWEARLNLQNNVQLISAGEKQDIKTTSREVASFSADEFKQYQEFNIEG</sequence>
<dbReference type="Proteomes" id="UP000785759">
    <property type="component" value="Unassembled WGS sequence"/>
</dbReference>
<name>A0AAJ5FJ26_LEVBR</name>
<dbReference type="AlphaFoldDB" id="A0AAJ5FJ26"/>